<evidence type="ECO:0000313" key="2">
    <source>
        <dbReference type="EMBL" id="GIH06895.1"/>
    </source>
</evidence>
<keyword evidence="1" id="KW-1133">Transmembrane helix</keyword>
<dbReference type="EMBL" id="BONY01000031">
    <property type="protein sequence ID" value="GIH06895.1"/>
    <property type="molecule type" value="Genomic_DNA"/>
</dbReference>
<keyword evidence="3" id="KW-1185">Reference proteome</keyword>
<accession>A0A8J3VHV4</accession>
<name>A0A8J3VHV4_9ACTN</name>
<sequence length="272" mass="28305">MSHETALKRALQELAEAPGPAGLADVALKGAKRSRRTQVALGGLAAIAAAGVIAAPFLLKPAAGLQPAAPAPQVVLPANTATANASDECVAAPSVSPTEKRVAQENWPAFVQITIAKLPARSDYMMQSGYDLCTPEGAPEQPGVAPDILKSAYAVINLGPMREHGHLTVYLEKFSPGSVPATCAALQQQLDTPNPNNPEGPKPQLLFCDEASGTAPMVYATSSYSTPVVTASYTGYRVWMESHPTASDQQPEISAEALRTVVTDPALAALID</sequence>
<proteinExistence type="predicted"/>
<dbReference type="RefSeq" id="WP_203910704.1">
    <property type="nucleotide sequence ID" value="NZ_BONY01000031.1"/>
</dbReference>
<gene>
    <name evidence="2" type="ORF">Rhe02_49620</name>
</gene>
<keyword evidence="1" id="KW-0812">Transmembrane</keyword>
<evidence type="ECO:0000256" key="1">
    <source>
        <dbReference type="SAM" id="Phobius"/>
    </source>
</evidence>
<keyword evidence="1" id="KW-0472">Membrane</keyword>
<feature type="transmembrane region" description="Helical" evidence="1">
    <location>
        <begin position="39"/>
        <end position="59"/>
    </location>
</feature>
<evidence type="ECO:0000313" key="3">
    <source>
        <dbReference type="Proteomes" id="UP000612899"/>
    </source>
</evidence>
<dbReference type="AlphaFoldDB" id="A0A8J3VHV4"/>
<reference evidence="2" key="1">
    <citation type="submission" date="2021-01" db="EMBL/GenBank/DDBJ databases">
        <title>Whole genome shotgun sequence of Rhizocola hellebori NBRC 109834.</title>
        <authorList>
            <person name="Komaki H."/>
            <person name="Tamura T."/>
        </authorList>
    </citation>
    <scope>NUCLEOTIDE SEQUENCE</scope>
    <source>
        <strain evidence="2">NBRC 109834</strain>
    </source>
</reference>
<organism evidence="2 3">
    <name type="scientific">Rhizocola hellebori</name>
    <dbReference type="NCBI Taxonomy" id="1392758"/>
    <lineage>
        <taxon>Bacteria</taxon>
        <taxon>Bacillati</taxon>
        <taxon>Actinomycetota</taxon>
        <taxon>Actinomycetes</taxon>
        <taxon>Micromonosporales</taxon>
        <taxon>Micromonosporaceae</taxon>
        <taxon>Rhizocola</taxon>
    </lineage>
</organism>
<comment type="caution">
    <text evidence="2">The sequence shown here is derived from an EMBL/GenBank/DDBJ whole genome shotgun (WGS) entry which is preliminary data.</text>
</comment>
<protein>
    <submittedName>
        <fullName evidence="2">Uncharacterized protein</fullName>
    </submittedName>
</protein>
<dbReference type="Proteomes" id="UP000612899">
    <property type="component" value="Unassembled WGS sequence"/>
</dbReference>